<proteinExistence type="evidence at transcript level"/>
<dbReference type="EMBL" id="JR039065">
    <property type="protein sequence ID" value="AEY58516.1"/>
    <property type="molecule type" value="mRNA"/>
</dbReference>
<dbReference type="AlphaFoldDB" id="V9IDG2"/>
<protein>
    <submittedName>
        <fullName evidence="1">Uncharacterized protein</fullName>
    </submittedName>
</protein>
<sequence>MYGISDEPLVCRLDVEIAAMFLERQIVLVKATQRYSIRDRYEFQRGVL</sequence>
<gene>
    <name evidence="1" type="ORF">ACCB01112.2</name>
</gene>
<name>V9IDG2_APICE</name>
<accession>V9IDG2</accession>
<reference evidence="1" key="1">
    <citation type="submission" date="2011-11" db="EMBL/GenBank/DDBJ databases">
        <title>Decoding the brain transcriptome of the Eastern honeybee (Apis cerana) based on pyrosequencing.</title>
        <authorList>
            <person name="Sun L."/>
            <person name="Zheng H."/>
            <person name="Wang Y."/>
            <person name="Xie X."/>
            <person name="Zhu Y."/>
            <person name="Gu W."/>
            <person name="Wang S."/>
        </authorList>
    </citation>
    <scope>NUCLEOTIDE SEQUENCE</scope>
    <source>
        <tissue evidence="1">Brain</tissue>
    </source>
</reference>
<organism evidence="1">
    <name type="scientific">Apis cerana</name>
    <name type="common">Indian honeybee</name>
    <dbReference type="NCBI Taxonomy" id="7461"/>
    <lineage>
        <taxon>Eukaryota</taxon>
        <taxon>Metazoa</taxon>
        <taxon>Ecdysozoa</taxon>
        <taxon>Arthropoda</taxon>
        <taxon>Hexapoda</taxon>
        <taxon>Insecta</taxon>
        <taxon>Pterygota</taxon>
        <taxon>Neoptera</taxon>
        <taxon>Endopterygota</taxon>
        <taxon>Hymenoptera</taxon>
        <taxon>Apocrita</taxon>
        <taxon>Aculeata</taxon>
        <taxon>Apoidea</taxon>
        <taxon>Anthophila</taxon>
        <taxon>Apidae</taxon>
        <taxon>Apis</taxon>
    </lineage>
</organism>
<evidence type="ECO:0000313" key="1">
    <source>
        <dbReference type="EMBL" id="AEY58516.1"/>
    </source>
</evidence>